<proteinExistence type="predicted"/>
<sequence>MSSSSSSACSTGRGTQSSSFTIIASGGIPHAVVIFFSVLDRERHAILVVRDLSSFAMKQNKPVPSDPPKSLSPFIMSASTRSCSDVASSSLGYLHCLC</sequence>
<protein>
    <submittedName>
        <fullName evidence="2">Uncharacterized protein</fullName>
    </submittedName>
</protein>
<dbReference type="AlphaFoldDB" id="A0AAV2FCE7"/>
<keyword evidence="1" id="KW-1133">Transmembrane helix</keyword>
<dbReference type="EMBL" id="OZ034819">
    <property type="protein sequence ID" value="CAL1395954.1"/>
    <property type="molecule type" value="Genomic_DNA"/>
</dbReference>
<organism evidence="2 3">
    <name type="scientific">Linum trigynum</name>
    <dbReference type="NCBI Taxonomy" id="586398"/>
    <lineage>
        <taxon>Eukaryota</taxon>
        <taxon>Viridiplantae</taxon>
        <taxon>Streptophyta</taxon>
        <taxon>Embryophyta</taxon>
        <taxon>Tracheophyta</taxon>
        <taxon>Spermatophyta</taxon>
        <taxon>Magnoliopsida</taxon>
        <taxon>eudicotyledons</taxon>
        <taxon>Gunneridae</taxon>
        <taxon>Pentapetalae</taxon>
        <taxon>rosids</taxon>
        <taxon>fabids</taxon>
        <taxon>Malpighiales</taxon>
        <taxon>Linaceae</taxon>
        <taxon>Linum</taxon>
    </lineage>
</organism>
<keyword evidence="3" id="KW-1185">Reference proteome</keyword>
<evidence type="ECO:0000313" key="2">
    <source>
        <dbReference type="EMBL" id="CAL1395954.1"/>
    </source>
</evidence>
<feature type="transmembrane region" description="Helical" evidence="1">
    <location>
        <begin position="20"/>
        <end position="39"/>
    </location>
</feature>
<keyword evidence="1" id="KW-0472">Membrane</keyword>
<name>A0AAV2FCE7_9ROSI</name>
<gene>
    <name evidence="2" type="ORF">LTRI10_LOCUS36349</name>
</gene>
<reference evidence="2 3" key="1">
    <citation type="submission" date="2024-04" db="EMBL/GenBank/DDBJ databases">
        <authorList>
            <person name="Fracassetti M."/>
        </authorList>
    </citation>
    <scope>NUCLEOTIDE SEQUENCE [LARGE SCALE GENOMIC DNA]</scope>
</reference>
<evidence type="ECO:0000313" key="3">
    <source>
        <dbReference type="Proteomes" id="UP001497516"/>
    </source>
</evidence>
<keyword evidence="1" id="KW-0812">Transmembrane</keyword>
<accession>A0AAV2FCE7</accession>
<evidence type="ECO:0000256" key="1">
    <source>
        <dbReference type="SAM" id="Phobius"/>
    </source>
</evidence>
<dbReference type="Proteomes" id="UP001497516">
    <property type="component" value="Chromosome 6"/>
</dbReference>